<evidence type="ECO:0000256" key="1">
    <source>
        <dbReference type="ARBA" id="ARBA00004257"/>
    </source>
</evidence>
<feature type="transmembrane region" description="Helical" evidence="8">
    <location>
        <begin position="26"/>
        <end position="51"/>
    </location>
</feature>
<evidence type="ECO:0000313" key="11">
    <source>
        <dbReference type="EnsemblMetazoa" id="Aqu2.1.36119_001"/>
    </source>
</evidence>
<keyword evidence="5 8" id="KW-1133">Transmembrane helix</keyword>
<dbReference type="InParanoid" id="A0A1X7V8L4"/>
<comment type="similarity">
    <text evidence="3">Belongs to the ERGIC family.</text>
</comment>
<dbReference type="Proteomes" id="UP000007879">
    <property type="component" value="Unassembled WGS sequence"/>
</dbReference>
<evidence type="ECO:0000256" key="8">
    <source>
        <dbReference type="SAM" id="Phobius"/>
    </source>
</evidence>
<evidence type="ECO:0000256" key="4">
    <source>
        <dbReference type="ARBA" id="ARBA00022692"/>
    </source>
</evidence>
<feature type="domain" description="Endoplasmic reticulum vesicle transporter N-terminal" evidence="10">
    <location>
        <begin position="8"/>
        <end position="98"/>
    </location>
</feature>
<dbReference type="GO" id="GO:0006890">
    <property type="term" value="P:retrograde vesicle-mediated transport, Golgi to endoplasmic reticulum"/>
    <property type="evidence" value="ECO:0007669"/>
    <property type="project" value="TreeGrafter"/>
</dbReference>
<dbReference type="Pfam" id="PF13850">
    <property type="entry name" value="ERGIC_N"/>
    <property type="match status" value="1"/>
</dbReference>
<feature type="domain" description="Endoplasmic reticulum vesicle transporter C-terminal" evidence="9">
    <location>
        <begin position="145"/>
        <end position="366"/>
    </location>
</feature>
<dbReference type="InterPro" id="IPR039542">
    <property type="entry name" value="Erv_N"/>
</dbReference>
<dbReference type="EnsemblMetazoa" id="Aqu2.1.36119_001">
    <property type="protein sequence ID" value="Aqu2.1.36119_001"/>
    <property type="gene ID" value="Aqu2.1.36119"/>
</dbReference>
<keyword evidence="4 8" id="KW-0812">Transmembrane</keyword>
<evidence type="ECO:0000256" key="5">
    <source>
        <dbReference type="ARBA" id="ARBA00022989"/>
    </source>
</evidence>
<evidence type="ECO:0000256" key="7">
    <source>
        <dbReference type="ARBA" id="ARBA00040493"/>
    </source>
</evidence>
<dbReference type="GO" id="GO:0006888">
    <property type="term" value="P:endoplasmic reticulum to Golgi vesicle-mediated transport"/>
    <property type="evidence" value="ECO:0007669"/>
    <property type="project" value="TreeGrafter"/>
</dbReference>
<feature type="transmembrane region" description="Helical" evidence="8">
    <location>
        <begin position="344"/>
        <end position="370"/>
    </location>
</feature>
<evidence type="ECO:0000256" key="6">
    <source>
        <dbReference type="ARBA" id="ARBA00023136"/>
    </source>
</evidence>
<dbReference type="InterPro" id="IPR045888">
    <property type="entry name" value="Erv"/>
</dbReference>
<dbReference type="GO" id="GO:0030134">
    <property type="term" value="C:COPII-coated ER to Golgi transport vesicle"/>
    <property type="evidence" value="ECO:0007669"/>
    <property type="project" value="TreeGrafter"/>
</dbReference>
<dbReference type="GO" id="GO:0033116">
    <property type="term" value="C:endoplasmic reticulum-Golgi intermediate compartment membrane"/>
    <property type="evidence" value="ECO:0007669"/>
    <property type="project" value="UniProtKB-SubCell"/>
</dbReference>
<dbReference type="FunCoup" id="A0A1X7V8L4">
    <property type="interactions" value="707"/>
</dbReference>
<name>A0A1X7V8L4_AMPQE</name>
<dbReference type="PANTHER" id="PTHR10984:SF25">
    <property type="entry name" value="ENDOPLASMIC RETICULUM-GOLGI INTERMEDIATE COMPARTMENT PROTEIN 3"/>
    <property type="match status" value="1"/>
</dbReference>
<dbReference type="Pfam" id="PF07970">
    <property type="entry name" value="COPIIcoated_ERV"/>
    <property type="match status" value="1"/>
</dbReference>
<dbReference type="STRING" id="400682.A0A1X7V8L4"/>
<evidence type="ECO:0000313" key="12">
    <source>
        <dbReference type="Proteomes" id="UP000007879"/>
    </source>
</evidence>
<dbReference type="GO" id="GO:0005789">
    <property type="term" value="C:endoplasmic reticulum membrane"/>
    <property type="evidence" value="ECO:0007669"/>
    <property type="project" value="TreeGrafter"/>
</dbReference>
<dbReference type="EnsemblMetazoa" id="XM_003385354.3">
    <property type="protein sequence ID" value="XP_003385402.1"/>
    <property type="gene ID" value="LOC100636447"/>
</dbReference>
<evidence type="ECO:0000256" key="3">
    <source>
        <dbReference type="ARBA" id="ARBA00005648"/>
    </source>
</evidence>
<proteinExistence type="inferred from homology"/>
<evidence type="ECO:0000256" key="2">
    <source>
        <dbReference type="ARBA" id="ARBA00004457"/>
    </source>
</evidence>
<evidence type="ECO:0000259" key="10">
    <source>
        <dbReference type="Pfam" id="PF13850"/>
    </source>
</evidence>
<dbReference type="GO" id="GO:0000139">
    <property type="term" value="C:Golgi membrane"/>
    <property type="evidence" value="ECO:0007669"/>
    <property type="project" value="TreeGrafter"/>
</dbReference>
<dbReference type="OMA" id="QRHEGCR"/>
<organism evidence="11">
    <name type="scientific">Amphimedon queenslandica</name>
    <name type="common">Sponge</name>
    <dbReference type="NCBI Taxonomy" id="400682"/>
    <lineage>
        <taxon>Eukaryota</taxon>
        <taxon>Metazoa</taxon>
        <taxon>Porifera</taxon>
        <taxon>Demospongiae</taxon>
        <taxon>Heteroscleromorpha</taxon>
        <taxon>Haplosclerida</taxon>
        <taxon>Niphatidae</taxon>
        <taxon>Amphimedon</taxon>
    </lineage>
</organism>
<keyword evidence="6 8" id="KW-0472">Membrane</keyword>
<dbReference type="eggNOG" id="KOG2667">
    <property type="taxonomic scope" value="Eukaryota"/>
</dbReference>
<reference evidence="12" key="1">
    <citation type="journal article" date="2010" name="Nature">
        <title>The Amphimedon queenslandica genome and the evolution of animal complexity.</title>
        <authorList>
            <person name="Srivastava M."/>
            <person name="Simakov O."/>
            <person name="Chapman J."/>
            <person name="Fahey B."/>
            <person name="Gauthier M.E."/>
            <person name="Mitros T."/>
            <person name="Richards G.S."/>
            <person name="Conaco C."/>
            <person name="Dacre M."/>
            <person name="Hellsten U."/>
            <person name="Larroux C."/>
            <person name="Putnam N.H."/>
            <person name="Stanke M."/>
            <person name="Adamska M."/>
            <person name="Darling A."/>
            <person name="Degnan S.M."/>
            <person name="Oakley T.H."/>
            <person name="Plachetzki D.C."/>
            <person name="Zhai Y."/>
            <person name="Adamski M."/>
            <person name="Calcino A."/>
            <person name="Cummins S.F."/>
            <person name="Goodstein D.M."/>
            <person name="Harris C."/>
            <person name="Jackson D.J."/>
            <person name="Leys S.P."/>
            <person name="Shu S."/>
            <person name="Woodcroft B.J."/>
            <person name="Vervoort M."/>
            <person name="Kosik K.S."/>
            <person name="Manning G."/>
            <person name="Degnan B.M."/>
            <person name="Rokhsar D.S."/>
        </authorList>
    </citation>
    <scope>NUCLEOTIDE SEQUENCE [LARGE SCALE GENOMIC DNA]</scope>
</reference>
<comment type="subcellular location">
    <subcellularLocation>
        <location evidence="2">Endoplasmic reticulum-Golgi intermediate compartment membrane</location>
        <topology evidence="2">Multi-pass membrane protein</topology>
    </subcellularLocation>
    <subcellularLocation>
        <location evidence="1">Golgi apparatus</location>
        <location evidence="1">cis-Golgi network membrane</location>
        <topology evidence="1">Multi-pass membrane protein</topology>
    </subcellularLocation>
</comment>
<accession>A0A1X7V8L4</accession>
<gene>
    <name evidence="11" type="primary">100636447</name>
</gene>
<dbReference type="KEGG" id="aqu:100636447"/>
<dbReference type="AlphaFoldDB" id="A0A1X7V8L4"/>
<evidence type="ECO:0000259" key="9">
    <source>
        <dbReference type="Pfam" id="PF07970"/>
    </source>
</evidence>
<keyword evidence="12" id="KW-1185">Reference proteome</keyword>
<sequence length="386" mass="43316">MASMLGRLKNLDAYSKTLEDFKIKTFSGATITLVSSIIILLLFLSELLYFLSTDVKQELYVDTSRGEKLQINVDIIFHRAPCLYLSIDVMDVSGEHQLDVEHTMYKQRLTLDGEVINESPTKSVLARDETQDGKAGAANKTCGSCYGAETPELSCCNTCEQVREAYRKKGWAFSDPSSIEQCEKEGWTTQIKEQMNEGCRVYGLIDVSKVAGNFHFAPGKSFQQHSVHVHDLQPFGVKHFNMSHTVLKLSFGQEYPGIINPLDGHKAFDVETTHGGIMYQYFIKVVPTLYRRLNNETMGTNQFAVTKHQRPVRSASGEHGLPGVFFIYDISPILVYLTEYRHSLTHFLTSVCAIVGGVFTVAGMIDKLLYHSGRVLKKKMELGKLS</sequence>
<dbReference type="OrthoDB" id="270930at2759"/>
<reference evidence="11" key="2">
    <citation type="submission" date="2017-05" db="UniProtKB">
        <authorList>
            <consortium name="EnsemblMetazoa"/>
        </authorList>
    </citation>
    <scope>IDENTIFICATION</scope>
</reference>
<dbReference type="PANTHER" id="PTHR10984">
    <property type="entry name" value="ENDOPLASMIC RETICULUM-GOLGI INTERMEDIATE COMPARTMENT PROTEIN"/>
    <property type="match status" value="1"/>
</dbReference>
<dbReference type="InterPro" id="IPR012936">
    <property type="entry name" value="Erv_C"/>
</dbReference>
<protein>
    <recommendedName>
        <fullName evidence="7">Endoplasmic reticulum-Golgi intermediate compartment protein 3</fullName>
    </recommendedName>
</protein>